<dbReference type="RefSeq" id="WP_104095233.1">
    <property type="nucleotide sequence ID" value="NZ_JACHBP010000001.1"/>
</dbReference>
<dbReference type="InterPro" id="IPR002881">
    <property type="entry name" value="DUF58"/>
</dbReference>
<evidence type="ECO:0000313" key="2">
    <source>
        <dbReference type="EMBL" id="TFB79359.1"/>
    </source>
</evidence>
<feature type="domain" description="DUF58" evidence="1">
    <location>
        <begin position="225"/>
        <end position="322"/>
    </location>
</feature>
<gene>
    <name evidence="2" type="ORF">E3N84_04390</name>
</gene>
<proteinExistence type="predicted"/>
<reference evidence="2 3" key="1">
    <citation type="submission" date="2019-03" db="EMBL/GenBank/DDBJ databases">
        <title>Genomics of glacier-inhabiting Cryobacterium strains.</title>
        <authorList>
            <person name="Liu Q."/>
            <person name="Xin Y.-H."/>
        </authorList>
    </citation>
    <scope>NUCLEOTIDE SEQUENCE [LARGE SCALE GENOMIC DNA]</scope>
    <source>
        <strain evidence="2 3">CGMCC 1.10440</strain>
    </source>
</reference>
<protein>
    <submittedName>
        <fullName evidence="2">DUF58 domain-containing protein</fullName>
    </submittedName>
</protein>
<dbReference type="OrthoDB" id="9812729at2"/>
<comment type="caution">
    <text evidence="2">The sequence shown here is derived from an EMBL/GenBank/DDBJ whole genome shotgun (WGS) entry which is preliminary data.</text>
</comment>
<organism evidence="2 3">
    <name type="scientific">Terrimesophilobacter mesophilus</name>
    <dbReference type="NCBI Taxonomy" id="433647"/>
    <lineage>
        <taxon>Bacteria</taxon>
        <taxon>Bacillati</taxon>
        <taxon>Actinomycetota</taxon>
        <taxon>Actinomycetes</taxon>
        <taxon>Micrococcales</taxon>
        <taxon>Microbacteriaceae</taxon>
        <taxon>Terrimesophilobacter</taxon>
    </lineage>
</organism>
<accession>A0A4R8V927</accession>
<evidence type="ECO:0000259" key="1">
    <source>
        <dbReference type="Pfam" id="PF01882"/>
    </source>
</evidence>
<dbReference type="EMBL" id="SOFI01000003">
    <property type="protein sequence ID" value="TFB79359.1"/>
    <property type="molecule type" value="Genomic_DNA"/>
</dbReference>
<name>A0A4R8V927_9MICO</name>
<dbReference type="PANTHER" id="PTHR34351:SF1">
    <property type="entry name" value="SLR1927 PROTEIN"/>
    <property type="match status" value="1"/>
</dbReference>
<sequence length="433" mass="47510">MRRSQGPRGRWHARPGTRRRLRVTLDRRGLALVIIGVVLLIAAYSVPRSELLYAGSLLIGLPLLAFAFIRFRRRSWGVARRFSPPVAEAGSPVAVTVEVRNLASTPTGESTWRDEWPWAPHGTPSARLAPLQRNRGVLGASSATTVDYVLQPPMRGVFDVGPLVVEVSDPFALARGEIVVGATQKLVVTPRVVALPIVGQSMPADDGTARALQRRNVGGGDDLMTREYRHGDPLRRVHWKATARQGELMVRQEEQRSHAQARIVLDTRKTGYHDAVPKSVDEPESDSFEWAIAFTASLTFHLQRIGYTVEVIETGDRQLTLPDHPEEFLESLAAASLVDGPPRRMVVSLPNQGSLGSIFAVVADAEPHTVERLVAQRPQFDSAIAFVVNPHSDLVIAPLRASGWTCVAVRPTDDLAAVWLAAIELREANRARA</sequence>
<dbReference type="PANTHER" id="PTHR34351">
    <property type="entry name" value="SLR1927 PROTEIN-RELATED"/>
    <property type="match status" value="1"/>
</dbReference>
<dbReference type="AlphaFoldDB" id="A0A4R8V927"/>
<keyword evidence="3" id="KW-1185">Reference proteome</keyword>
<dbReference type="Proteomes" id="UP000298488">
    <property type="component" value="Unassembled WGS sequence"/>
</dbReference>
<dbReference type="Pfam" id="PF01882">
    <property type="entry name" value="DUF58"/>
    <property type="match status" value="1"/>
</dbReference>
<evidence type="ECO:0000313" key="3">
    <source>
        <dbReference type="Proteomes" id="UP000298488"/>
    </source>
</evidence>